<dbReference type="eggNOG" id="COG0399">
    <property type="taxonomic scope" value="Bacteria"/>
</dbReference>
<dbReference type="Gene3D" id="3.40.640.10">
    <property type="entry name" value="Type I PLP-dependent aspartate aminotransferase-like (Major domain)"/>
    <property type="match status" value="1"/>
</dbReference>
<evidence type="ECO:0000256" key="3">
    <source>
        <dbReference type="RuleBase" id="RU004508"/>
    </source>
</evidence>
<evidence type="ECO:0000313" key="5">
    <source>
        <dbReference type="Proteomes" id="UP000002964"/>
    </source>
</evidence>
<dbReference type="Gene3D" id="3.90.1150.10">
    <property type="entry name" value="Aspartate Aminotransferase, domain 1"/>
    <property type="match status" value="1"/>
</dbReference>
<dbReference type="PANTHER" id="PTHR30244">
    <property type="entry name" value="TRANSAMINASE"/>
    <property type="match status" value="1"/>
</dbReference>
<dbReference type="HOGENOM" id="CLU_033332_4_2_6"/>
<sequence length="434" mass="47487">MTTDGKQSTALAINGGTPIRTEPLPWELPGAHWIGDEELDLVSRVVRAQSPFRYYGADLQHMVDQLEGEWQTRLSRKHALAVNCGTQALHICLAAMGVGPGDEVLVPGYMWVSCISAVVRLGAIPRLVDIDDTFCMSVTDLEAKLNSRSKAILYVNMSGAPGHIDQIKDLAKQRGLWLLEDCCAGSRGQPCGAFGDMAIFSFQLNKNLTSGEGGLIVCDDDHLYKRAFAIHDLGFSRNAAGRLDPSDPNYQLWGVGARMSELSGAMALAQTRKLDQITAAMRTAKWRIRERLAAIPGIDLRNVLDPSGDSGPFMLMRFQTGALAQQIVEAVRAEGVRGPEGSLACLTLKDWGLHWYFNVQSLVHKRSIADSGFPWSHPDNAFHAQIDYSRGTLPVCDHYHDRGALLTVASRLSDQDIDDIASAFEKVCGVLLMP</sequence>
<reference evidence="5" key="1">
    <citation type="submission" date="2011-06" db="EMBL/GenBank/DDBJ databases">
        <authorList>
            <consortium name="US DOE Joint Genome Institute (JGI-PGF)"/>
            <person name="Lucas S."/>
            <person name="Han J."/>
            <person name="Lapidus A."/>
            <person name="Cheng J.-F."/>
            <person name="Goodwin L."/>
            <person name="Pitluck S."/>
            <person name="Peters L."/>
            <person name="Land M.L."/>
            <person name="Hauser L."/>
            <person name="Vogl K."/>
            <person name="Liu Z."/>
            <person name="Overmann J."/>
            <person name="Frigaard N.-U."/>
            <person name="Bryant D.A."/>
            <person name="Woyke T.J."/>
        </authorList>
    </citation>
    <scope>NUCLEOTIDE SEQUENCE [LARGE SCALE GENOMIC DNA]</scope>
    <source>
        <strain evidence="5">970</strain>
    </source>
</reference>
<comment type="similarity">
    <text evidence="2 3">Belongs to the DegT/DnrJ/EryC1 family.</text>
</comment>
<dbReference type="STRING" id="631362.Thi970DRAFT_00730"/>
<dbReference type="InterPro" id="IPR015422">
    <property type="entry name" value="PyrdxlP-dep_Trfase_small"/>
</dbReference>
<dbReference type="GO" id="GO:0030170">
    <property type="term" value="F:pyridoxal phosphate binding"/>
    <property type="evidence" value="ECO:0007669"/>
    <property type="project" value="TreeGrafter"/>
</dbReference>
<keyword evidence="5" id="KW-1185">Reference proteome</keyword>
<proteinExistence type="inferred from homology"/>
<evidence type="ECO:0000256" key="1">
    <source>
        <dbReference type="ARBA" id="ARBA00022898"/>
    </source>
</evidence>
<dbReference type="Proteomes" id="UP000002964">
    <property type="component" value="Unassembled WGS sequence"/>
</dbReference>
<protein>
    <submittedName>
        <fullName evidence="4">Putative PLP-dependent enzyme possibly involved in cell wall biogenesis</fullName>
    </submittedName>
</protein>
<dbReference type="EMBL" id="JH603168">
    <property type="protein sequence ID" value="EIC23078.1"/>
    <property type="molecule type" value="Genomic_DNA"/>
</dbReference>
<evidence type="ECO:0000313" key="4">
    <source>
        <dbReference type="EMBL" id="EIC23078.1"/>
    </source>
</evidence>
<name>H8YXA2_9GAMM</name>
<accession>H8YXA2</accession>
<dbReference type="InterPro" id="IPR000653">
    <property type="entry name" value="DegT/StrS_aminotransferase"/>
</dbReference>
<dbReference type="PANTHER" id="PTHR30244:SF34">
    <property type="entry name" value="DTDP-4-AMINO-4,6-DIDEOXYGALACTOSE TRANSAMINASE"/>
    <property type="match status" value="1"/>
</dbReference>
<dbReference type="GO" id="GO:0000271">
    <property type="term" value="P:polysaccharide biosynthetic process"/>
    <property type="evidence" value="ECO:0007669"/>
    <property type="project" value="TreeGrafter"/>
</dbReference>
<dbReference type="InterPro" id="IPR015424">
    <property type="entry name" value="PyrdxlP-dep_Trfase"/>
</dbReference>
<reference evidence="4 5" key="2">
    <citation type="submission" date="2011-11" db="EMBL/GenBank/DDBJ databases">
        <authorList>
            <consortium name="US DOE Joint Genome Institute"/>
            <person name="Lucas S."/>
            <person name="Han J."/>
            <person name="Lapidus A."/>
            <person name="Cheng J.-F."/>
            <person name="Goodwin L."/>
            <person name="Pitluck S."/>
            <person name="Peters L."/>
            <person name="Ovchinnikova G."/>
            <person name="Zhang X."/>
            <person name="Detter J.C."/>
            <person name="Han C."/>
            <person name="Tapia R."/>
            <person name="Land M."/>
            <person name="Hauser L."/>
            <person name="Kyrpides N."/>
            <person name="Ivanova N."/>
            <person name="Pagani I."/>
            <person name="Vogl K."/>
            <person name="Liu Z."/>
            <person name="Overmann J."/>
            <person name="Frigaard N.-U."/>
            <person name="Bryant D."/>
            <person name="Woyke T."/>
        </authorList>
    </citation>
    <scope>NUCLEOTIDE SEQUENCE [LARGE SCALE GENOMIC DNA]</scope>
    <source>
        <strain evidence="4 5">970</strain>
    </source>
</reference>
<dbReference type="GO" id="GO:0008483">
    <property type="term" value="F:transaminase activity"/>
    <property type="evidence" value="ECO:0007669"/>
    <property type="project" value="TreeGrafter"/>
</dbReference>
<dbReference type="AlphaFoldDB" id="H8YXA2"/>
<dbReference type="SUPFAM" id="SSF53383">
    <property type="entry name" value="PLP-dependent transferases"/>
    <property type="match status" value="1"/>
</dbReference>
<evidence type="ECO:0000256" key="2">
    <source>
        <dbReference type="ARBA" id="ARBA00037999"/>
    </source>
</evidence>
<keyword evidence="1 3" id="KW-0663">Pyridoxal phosphate</keyword>
<gene>
    <name evidence="4" type="ORF">Thi970DRAFT_00730</name>
</gene>
<organism evidence="4 5">
    <name type="scientific">Thiorhodovibrio frisius</name>
    <dbReference type="NCBI Taxonomy" id="631362"/>
    <lineage>
        <taxon>Bacteria</taxon>
        <taxon>Pseudomonadati</taxon>
        <taxon>Pseudomonadota</taxon>
        <taxon>Gammaproteobacteria</taxon>
        <taxon>Chromatiales</taxon>
        <taxon>Chromatiaceae</taxon>
        <taxon>Thiorhodovibrio</taxon>
    </lineage>
</organism>
<dbReference type="InterPro" id="IPR015421">
    <property type="entry name" value="PyrdxlP-dep_Trfase_major"/>
</dbReference>
<dbReference type="Pfam" id="PF01041">
    <property type="entry name" value="DegT_DnrJ_EryC1"/>
    <property type="match status" value="1"/>
</dbReference>